<dbReference type="Proteomes" id="UP000694409">
    <property type="component" value="Unassembled WGS sequence"/>
</dbReference>
<dbReference type="PANTHER" id="PTHR24056">
    <property type="entry name" value="CELL DIVISION PROTEIN KINASE"/>
    <property type="match status" value="1"/>
</dbReference>
<dbReference type="FunFam" id="3.30.200.20:FF:000599">
    <property type="entry name" value="Cyclin-dependent kinase 2"/>
    <property type="match status" value="1"/>
</dbReference>
<keyword evidence="5 10" id="KW-0547">Nucleotide-binding</keyword>
<comment type="catalytic activity">
    <reaction evidence="9">
        <text>L-seryl-[protein] + ATP = O-phospho-L-seryl-[protein] + ADP + H(+)</text>
        <dbReference type="Rhea" id="RHEA:17989"/>
        <dbReference type="Rhea" id="RHEA-COMP:9863"/>
        <dbReference type="Rhea" id="RHEA-COMP:11604"/>
        <dbReference type="ChEBI" id="CHEBI:15378"/>
        <dbReference type="ChEBI" id="CHEBI:29999"/>
        <dbReference type="ChEBI" id="CHEBI:30616"/>
        <dbReference type="ChEBI" id="CHEBI:83421"/>
        <dbReference type="ChEBI" id="CHEBI:456216"/>
        <dbReference type="EC" id="2.7.11.22"/>
    </reaction>
</comment>
<dbReference type="GO" id="GO:0010468">
    <property type="term" value="P:regulation of gene expression"/>
    <property type="evidence" value="ECO:0007669"/>
    <property type="project" value="TreeGrafter"/>
</dbReference>
<reference evidence="12" key="2">
    <citation type="submission" date="2025-09" db="UniProtKB">
        <authorList>
            <consortium name="Ensembl"/>
        </authorList>
    </citation>
    <scope>IDENTIFICATION</scope>
</reference>
<keyword evidence="7 10" id="KW-0067">ATP-binding</keyword>
<dbReference type="InterPro" id="IPR000719">
    <property type="entry name" value="Prot_kinase_dom"/>
</dbReference>
<dbReference type="Ensembl" id="ENSSCAT00000000702.1">
    <property type="protein sequence ID" value="ENSSCAP00000000624.1"/>
    <property type="gene ID" value="ENSSCAG00000000541.1"/>
</dbReference>
<sequence>MENFQKVEKIGEGTYGVVYKARNKVTGEVVALKKIRPGTRETEGVPSTAIREISLLKELNHPNIV</sequence>
<proteinExistence type="inferred from homology"/>
<keyword evidence="13" id="KW-1185">Reference proteome</keyword>
<dbReference type="GO" id="GO:0000307">
    <property type="term" value="C:cyclin-dependent protein kinase holoenzyme complex"/>
    <property type="evidence" value="ECO:0007669"/>
    <property type="project" value="TreeGrafter"/>
</dbReference>
<accession>A0A8C9MEW1</accession>
<dbReference type="GeneTree" id="ENSGT00940000159517"/>
<evidence type="ECO:0000256" key="1">
    <source>
        <dbReference type="ARBA" id="ARBA00006485"/>
    </source>
</evidence>
<evidence type="ECO:0000256" key="2">
    <source>
        <dbReference type="ARBA" id="ARBA00012425"/>
    </source>
</evidence>
<dbReference type="PANTHER" id="PTHR24056:SF254">
    <property type="entry name" value="CYCLIN-DEPENDENT KINASE 2"/>
    <property type="match status" value="1"/>
</dbReference>
<dbReference type="OMA" id="LKVMQHQ"/>
<evidence type="ECO:0000313" key="12">
    <source>
        <dbReference type="Ensembl" id="ENSSCAP00000000624.1"/>
    </source>
</evidence>
<evidence type="ECO:0000256" key="7">
    <source>
        <dbReference type="ARBA" id="ARBA00022840"/>
    </source>
</evidence>
<evidence type="ECO:0000256" key="3">
    <source>
        <dbReference type="ARBA" id="ARBA00022527"/>
    </source>
</evidence>
<evidence type="ECO:0000256" key="4">
    <source>
        <dbReference type="ARBA" id="ARBA00022679"/>
    </source>
</evidence>
<evidence type="ECO:0000256" key="6">
    <source>
        <dbReference type="ARBA" id="ARBA00022777"/>
    </source>
</evidence>
<dbReference type="InterPro" id="IPR017441">
    <property type="entry name" value="Protein_kinase_ATP_BS"/>
</dbReference>
<dbReference type="EC" id="2.7.11.22" evidence="2"/>
<dbReference type="AlphaFoldDB" id="A0A8C9MEW1"/>
<evidence type="ECO:0000256" key="8">
    <source>
        <dbReference type="ARBA" id="ARBA00047811"/>
    </source>
</evidence>
<evidence type="ECO:0000259" key="11">
    <source>
        <dbReference type="PROSITE" id="PS50011"/>
    </source>
</evidence>
<reference evidence="12" key="1">
    <citation type="submission" date="2025-08" db="UniProtKB">
        <authorList>
            <consortium name="Ensembl"/>
        </authorList>
    </citation>
    <scope>IDENTIFICATION</scope>
</reference>
<dbReference type="PROSITE" id="PS50011">
    <property type="entry name" value="PROTEIN_KINASE_DOM"/>
    <property type="match status" value="1"/>
</dbReference>
<keyword evidence="6" id="KW-0418">Kinase</keyword>
<comment type="similarity">
    <text evidence="1">Belongs to the protein kinase superfamily. CMGC Ser/Thr protein kinase family. CDC2/CDKX subfamily.</text>
</comment>
<evidence type="ECO:0000313" key="13">
    <source>
        <dbReference type="Proteomes" id="UP000694409"/>
    </source>
</evidence>
<dbReference type="GO" id="GO:0030332">
    <property type="term" value="F:cyclin binding"/>
    <property type="evidence" value="ECO:0007669"/>
    <property type="project" value="TreeGrafter"/>
</dbReference>
<dbReference type="Gene3D" id="3.30.200.20">
    <property type="entry name" value="Phosphorylase Kinase, domain 1"/>
    <property type="match status" value="1"/>
</dbReference>
<dbReference type="SUPFAM" id="SSF56112">
    <property type="entry name" value="Protein kinase-like (PK-like)"/>
    <property type="match status" value="1"/>
</dbReference>
<dbReference type="GO" id="GO:0005524">
    <property type="term" value="F:ATP binding"/>
    <property type="evidence" value="ECO:0007669"/>
    <property type="project" value="UniProtKB-UniRule"/>
</dbReference>
<dbReference type="PROSITE" id="PS00107">
    <property type="entry name" value="PROTEIN_KINASE_ATP"/>
    <property type="match status" value="1"/>
</dbReference>
<keyword evidence="3" id="KW-0723">Serine/threonine-protein kinase</keyword>
<dbReference type="GO" id="GO:0005634">
    <property type="term" value="C:nucleus"/>
    <property type="evidence" value="ECO:0007669"/>
    <property type="project" value="TreeGrafter"/>
</dbReference>
<dbReference type="GO" id="GO:0004693">
    <property type="term" value="F:cyclin-dependent protein serine/threonine kinase activity"/>
    <property type="evidence" value="ECO:0007669"/>
    <property type="project" value="UniProtKB-EC"/>
</dbReference>
<dbReference type="GO" id="GO:0007165">
    <property type="term" value="P:signal transduction"/>
    <property type="evidence" value="ECO:0007669"/>
    <property type="project" value="TreeGrafter"/>
</dbReference>
<evidence type="ECO:0000256" key="10">
    <source>
        <dbReference type="PROSITE-ProRule" id="PRU10141"/>
    </source>
</evidence>
<dbReference type="GO" id="GO:0000082">
    <property type="term" value="P:G1/S transition of mitotic cell cycle"/>
    <property type="evidence" value="ECO:0007669"/>
    <property type="project" value="TreeGrafter"/>
</dbReference>
<organism evidence="12 13">
    <name type="scientific">Serinus canaria</name>
    <name type="common">Island canary</name>
    <name type="synonym">Fringilla canaria</name>
    <dbReference type="NCBI Taxonomy" id="9135"/>
    <lineage>
        <taxon>Eukaryota</taxon>
        <taxon>Metazoa</taxon>
        <taxon>Chordata</taxon>
        <taxon>Craniata</taxon>
        <taxon>Vertebrata</taxon>
        <taxon>Euteleostomi</taxon>
        <taxon>Archelosauria</taxon>
        <taxon>Archosauria</taxon>
        <taxon>Dinosauria</taxon>
        <taxon>Saurischia</taxon>
        <taxon>Theropoda</taxon>
        <taxon>Coelurosauria</taxon>
        <taxon>Aves</taxon>
        <taxon>Neognathae</taxon>
        <taxon>Neoaves</taxon>
        <taxon>Telluraves</taxon>
        <taxon>Australaves</taxon>
        <taxon>Passeriformes</taxon>
        <taxon>Passeroidea</taxon>
        <taxon>Fringillidae</taxon>
        <taxon>Carduelinae</taxon>
        <taxon>Serinus</taxon>
    </lineage>
</organism>
<evidence type="ECO:0000256" key="5">
    <source>
        <dbReference type="ARBA" id="ARBA00022741"/>
    </source>
</evidence>
<comment type="catalytic activity">
    <reaction evidence="8">
        <text>L-threonyl-[protein] + ATP = O-phospho-L-threonyl-[protein] + ADP + H(+)</text>
        <dbReference type="Rhea" id="RHEA:46608"/>
        <dbReference type="Rhea" id="RHEA-COMP:11060"/>
        <dbReference type="Rhea" id="RHEA-COMP:11605"/>
        <dbReference type="ChEBI" id="CHEBI:15378"/>
        <dbReference type="ChEBI" id="CHEBI:30013"/>
        <dbReference type="ChEBI" id="CHEBI:30616"/>
        <dbReference type="ChEBI" id="CHEBI:61977"/>
        <dbReference type="ChEBI" id="CHEBI:456216"/>
        <dbReference type="EC" id="2.7.11.22"/>
    </reaction>
</comment>
<dbReference type="GO" id="GO:0010389">
    <property type="term" value="P:regulation of G2/M transition of mitotic cell cycle"/>
    <property type="evidence" value="ECO:0007669"/>
    <property type="project" value="TreeGrafter"/>
</dbReference>
<feature type="binding site" evidence="10">
    <location>
        <position position="33"/>
    </location>
    <ligand>
        <name>ATP</name>
        <dbReference type="ChEBI" id="CHEBI:30616"/>
    </ligand>
</feature>
<dbReference type="InterPro" id="IPR011009">
    <property type="entry name" value="Kinase-like_dom_sf"/>
</dbReference>
<protein>
    <recommendedName>
        <fullName evidence="2">cyclin-dependent kinase</fullName>
        <ecNumber evidence="2">2.7.11.22</ecNumber>
    </recommendedName>
</protein>
<dbReference type="GO" id="GO:0005737">
    <property type="term" value="C:cytoplasm"/>
    <property type="evidence" value="ECO:0007669"/>
    <property type="project" value="TreeGrafter"/>
</dbReference>
<keyword evidence="4" id="KW-0808">Transferase</keyword>
<evidence type="ECO:0000256" key="9">
    <source>
        <dbReference type="ARBA" id="ARBA00048367"/>
    </source>
</evidence>
<feature type="domain" description="Protein kinase" evidence="11">
    <location>
        <begin position="4"/>
        <end position="65"/>
    </location>
</feature>
<dbReference type="Pfam" id="PF00069">
    <property type="entry name" value="Pkinase"/>
    <property type="match status" value="1"/>
</dbReference>
<name>A0A8C9MEW1_SERCA</name>
<dbReference type="InterPro" id="IPR050108">
    <property type="entry name" value="CDK"/>
</dbReference>